<organism evidence="3 4">
    <name type="scientific">Tanacetum coccineum</name>
    <dbReference type="NCBI Taxonomy" id="301880"/>
    <lineage>
        <taxon>Eukaryota</taxon>
        <taxon>Viridiplantae</taxon>
        <taxon>Streptophyta</taxon>
        <taxon>Embryophyta</taxon>
        <taxon>Tracheophyta</taxon>
        <taxon>Spermatophyta</taxon>
        <taxon>Magnoliopsida</taxon>
        <taxon>eudicotyledons</taxon>
        <taxon>Gunneridae</taxon>
        <taxon>Pentapetalae</taxon>
        <taxon>asterids</taxon>
        <taxon>campanulids</taxon>
        <taxon>Asterales</taxon>
        <taxon>Asteraceae</taxon>
        <taxon>Asteroideae</taxon>
        <taxon>Anthemideae</taxon>
        <taxon>Anthemidinae</taxon>
        <taxon>Tanacetum</taxon>
    </lineage>
</organism>
<evidence type="ECO:0000313" key="3">
    <source>
        <dbReference type="EMBL" id="GJT60832.1"/>
    </source>
</evidence>
<evidence type="ECO:0000256" key="1">
    <source>
        <dbReference type="SAM" id="MobiDB-lite"/>
    </source>
</evidence>
<protein>
    <submittedName>
        <fullName evidence="3">Zinc knuckle CX2CX4HX4C containing protein</fullName>
    </submittedName>
</protein>
<dbReference type="InterPro" id="IPR040256">
    <property type="entry name" value="At4g02000-like"/>
</dbReference>
<keyword evidence="4" id="KW-1185">Reference proteome</keyword>
<dbReference type="PANTHER" id="PTHR31286:SF99">
    <property type="entry name" value="DUF4283 DOMAIN-CONTAINING PROTEIN"/>
    <property type="match status" value="1"/>
</dbReference>
<feature type="domain" description="DUF4283" evidence="2">
    <location>
        <begin position="194"/>
        <end position="275"/>
    </location>
</feature>
<accession>A0ABQ5FE18</accession>
<dbReference type="PANTHER" id="PTHR31286">
    <property type="entry name" value="GLYCINE-RICH CELL WALL STRUCTURAL PROTEIN 1.8-LIKE"/>
    <property type="match status" value="1"/>
</dbReference>
<evidence type="ECO:0000313" key="4">
    <source>
        <dbReference type="Proteomes" id="UP001151760"/>
    </source>
</evidence>
<dbReference type="Pfam" id="PF14111">
    <property type="entry name" value="DUF4283"/>
    <property type="match status" value="1"/>
</dbReference>
<feature type="region of interest" description="Disordered" evidence="1">
    <location>
        <begin position="100"/>
        <end position="122"/>
    </location>
</feature>
<dbReference type="Proteomes" id="UP001151760">
    <property type="component" value="Unassembled WGS sequence"/>
</dbReference>
<name>A0ABQ5FE18_9ASTR</name>
<comment type="caution">
    <text evidence="3">The sequence shown here is derived from an EMBL/GenBank/DDBJ whole genome shotgun (WGS) entry which is preliminary data.</text>
</comment>
<dbReference type="EMBL" id="BQNB010017234">
    <property type="protein sequence ID" value="GJT60832.1"/>
    <property type="molecule type" value="Genomic_DNA"/>
</dbReference>
<evidence type="ECO:0000259" key="2">
    <source>
        <dbReference type="Pfam" id="PF14111"/>
    </source>
</evidence>
<sequence length="461" mass="52024">MYRFKPCMEYVKHGSSSRSTSNQWAKVASNLKWSINKEGFKSFCGLDYGSSWLLSAWFRHWCSVLSLTVVTCVDHGEGIFKSERERKGVASNVVMSDLHGVDDQHPKPGMRTDSSHSSPVTQLTNKAGGEYNVYGNESGKLNSPPIGNIPSPMSFANLVNGDSRRKTVNFHPLFTPAKNGVDLYVSKESVSVVNDRFNNKVYGFFLGKRMAYHVVENYVKNTWTKFGLGKSMKIKDVFFFKFGSKDMMEAMLESDPWLIRNVPLILKQWTPDANIMKDDVFNIPVWVKFHDVPITAFTEDGLSVIATKLSNPLMLDSYTAAMCIDSWGRASYTRAMVELKDDVELRDTIVVVVPKFSGRGGNQTPSTNSTPVVARINDLERQMLDGKLVTVDDHGKPLKMEVELPNDETSRYMSSTIGGRGLFEDDLDCYDGYEAQVYDLPEQMQTFCDQFGIRLRSRVRK</sequence>
<proteinExistence type="predicted"/>
<dbReference type="InterPro" id="IPR025558">
    <property type="entry name" value="DUF4283"/>
</dbReference>
<reference evidence="3" key="2">
    <citation type="submission" date="2022-01" db="EMBL/GenBank/DDBJ databases">
        <authorList>
            <person name="Yamashiro T."/>
            <person name="Shiraishi A."/>
            <person name="Satake H."/>
            <person name="Nakayama K."/>
        </authorList>
    </citation>
    <scope>NUCLEOTIDE SEQUENCE</scope>
</reference>
<gene>
    <name evidence="3" type="ORF">Tco_1004365</name>
</gene>
<reference evidence="3" key="1">
    <citation type="journal article" date="2022" name="Int. J. Mol. Sci.">
        <title>Draft Genome of Tanacetum Coccineum: Genomic Comparison of Closely Related Tanacetum-Family Plants.</title>
        <authorList>
            <person name="Yamashiro T."/>
            <person name="Shiraishi A."/>
            <person name="Nakayama K."/>
            <person name="Satake H."/>
        </authorList>
    </citation>
    <scope>NUCLEOTIDE SEQUENCE</scope>
</reference>